<name>A0A6J6XGF1_9ZZZZ</name>
<dbReference type="EMBL" id="CAFAAS010000001">
    <property type="protein sequence ID" value="CAB4794644.1"/>
    <property type="molecule type" value="Genomic_DNA"/>
</dbReference>
<protein>
    <submittedName>
        <fullName evidence="2">Unannotated protein</fullName>
    </submittedName>
</protein>
<gene>
    <name evidence="1" type="ORF">UFOPK2655_01009</name>
    <name evidence="2" type="ORF">UFOPK3077_00094</name>
    <name evidence="3" type="ORF">UFOPK3667_00094</name>
    <name evidence="4" type="ORF">UFOPK3903_00460</name>
</gene>
<dbReference type="EMBL" id="CAFBOD010000003">
    <property type="protein sequence ID" value="CAB4971303.1"/>
    <property type="molecule type" value="Genomic_DNA"/>
</dbReference>
<evidence type="ECO:0000313" key="2">
    <source>
        <dbReference type="EMBL" id="CAB4794644.1"/>
    </source>
</evidence>
<reference evidence="2" key="1">
    <citation type="submission" date="2020-05" db="EMBL/GenBank/DDBJ databases">
        <authorList>
            <person name="Chiriac C."/>
            <person name="Salcher M."/>
            <person name="Ghai R."/>
            <person name="Kavagutti S V."/>
        </authorList>
    </citation>
    <scope>NUCLEOTIDE SEQUENCE</scope>
</reference>
<dbReference type="EMBL" id="CAEZYE010000056">
    <property type="protein sequence ID" value="CAB4715778.1"/>
    <property type="molecule type" value="Genomic_DNA"/>
</dbReference>
<dbReference type="EMBL" id="CAFBMU010000001">
    <property type="protein sequence ID" value="CAB4912083.1"/>
    <property type="molecule type" value="Genomic_DNA"/>
</dbReference>
<evidence type="ECO:0000313" key="1">
    <source>
        <dbReference type="EMBL" id="CAB4715778.1"/>
    </source>
</evidence>
<proteinExistence type="predicted"/>
<organism evidence="2">
    <name type="scientific">freshwater metagenome</name>
    <dbReference type="NCBI Taxonomy" id="449393"/>
    <lineage>
        <taxon>unclassified sequences</taxon>
        <taxon>metagenomes</taxon>
        <taxon>ecological metagenomes</taxon>
    </lineage>
</organism>
<evidence type="ECO:0000313" key="3">
    <source>
        <dbReference type="EMBL" id="CAB4912083.1"/>
    </source>
</evidence>
<evidence type="ECO:0000313" key="4">
    <source>
        <dbReference type="EMBL" id="CAB4971303.1"/>
    </source>
</evidence>
<sequence>MAEKELKDSKGRVLYYWSVVDKGINFNFEVYGEKGTALSGDSEIIFTMPHSEYHKVYEKYAIDPSVPMDVAIEQISNSGRGAELAKDLSGDIERVDQFHWISFDD</sequence>
<accession>A0A6J6XGF1</accession>
<dbReference type="AlphaFoldDB" id="A0A6J6XGF1"/>